<dbReference type="Proteomes" id="UP000683360">
    <property type="component" value="Unassembled WGS sequence"/>
</dbReference>
<evidence type="ECO:0000313" key="2">
    <source>
        <dbReference type="Proteomes" id="UP000683360"/>
    </source>
</evidence>
<sequence>MENMEFSAESLRLTNFMNAKGFSLRSINLLRETVSYSLNIGQSMKNLEEHWSINVGSCSEGLMVCLPNFKSSDRDVIIIGSDFKVHENISDQGNFEALCPTLSSLLRVPDNAKPGYSKLAVSQIRQDFEQYCYVQGSKVFLKNTMKEKMFEFRKRYDVNFTGIHGPALHVDNLPRELCELDMQNHGFSPDYSLSEYDLKIKALIKDDYDYVLCLKGEKWPDEAYEWQRNLINLKLSCSSDISHSSLRIATCFLHDGVKEDSLKIIQAVTADPMNHLSIHQYRDHLRSQCFNVIATGIFNMFNGIEKYIELIKQDLSIKDPYKTIEILEQNKTNDFDKSVFDVFSLAWKRGVFDVTFMAAELPILPTPVALELLMDRSQKRICFHPYLYGLLLKFLWYERYDSGNQEKNQF</sequence>
<reference evidence="1" key="1">
    <citation type="submission" date="2021-03" db="EMBL/GenBank/DDBJ databases">
        <authorList>
            <person name="Bekaert M."/>
        </authorList>
    </citation>
    <scope>NUCLEOTIDE SEQUENCE</scope>
</reference>
<name>A0A8S3SGY1_MYTED</name>
<dbReference type="AlphaFoldDB" id="A0A8S3SGY1"/>
<dbReference type="OrthoDB" id="10558380at2759"/>
<accession>A0A8S3SGY1</accession>
<comment type="caution">
    <text evidence="1">The sequence shown here is derived from an EMBL/GenBank/DDBJ whole genome shotgun (WGS) entry which is preliminary data.</text>
</comment>
<proteinExistence type="predicted"/>
<protein>
    <submittedName>
        <fullName evidence="1">Uncharacterized protein</fullName>
    </submittedName>
</protein>
<keyword evidence="2" id="KW-1185">Reference proteome</keyword>
<organism evidence="1 2">
    <name type="scientific">Mytilus edulis</name>
    <name type="common">Blue mussel</name>
    <dbReference type="NCBI Taxonomy" id="6550"/>
    <lineage>
        <taxon>Eukaryota</taxon>
        <taxon>Metazoa</taxon>
        <taxon>Spiralia</taxon>
        <taxon>Lophotrochozoa</taxon>
        <taxon>Mollusca</taxon>
        <taxon>Bivalvia</taxon>
        <taxon>Autobranchia</taxon>
        <taxon>Pteriomorphia</taxon>
        <taxon>Mytilida</taxon>
        <taxon>Mytiloidea</taxon>
        <taxon>Mytilidae</taxon>
        <taxon>Mytilinae</taxon>
        <taxon>Mytilus</taxon>
    </lineage>
</organism>
<dbReference type="EMBL" id="CAJPWZ010001472">
    <property type="protein sequence ID" value="CAG2216170.1"/>
    <property type="molecule type" value="Genomic_DNA"/>
</dbReference>
<gene>
    <name evidence="1" type="ORF">MEDL_29913</name>
</gene>
<evidence type="ECO:0000313" key="1">
    <source>
        <dbReference type="EMBL" id="CAG2216170.1"/>
    </source>
</evidence>